<comment type="subcellular location">
    <subcellularLocation>
        <location evidence="1">Mitochondrion inner membrane</location>
        <topology evidence="1">Peripheral membrane protein</topology>
        <orientation evidence="1">Matrix side</orientation>
    </subcellularLocation>
</comment>
<feature type="domain" description="Peptidase M16 N-terminal" evidence="14">
    <location>
        <begin position="24"/>
        <end position="163"/>
    </location>
</feature>
<dbReference type="InterPro" id="IPR050361">
    <property type="entry name" value="MPP/UQCRC_Complex"/>
</dbReference>
<keyword evidence="6" id="KW-0249">Electron transport</keyword>
<name>A0ABP0EF92_9ASCO</name>
<keyword evidence="3" id="KW-0679">Respiratory chain</keyword>
<keyword evidence="2" id="KW-0813">Transport</keyword>
<evidence type="ECO:0000256" key="10">
    <source>
        <dbReference type="ARBA" id="ARBA00040751"/>
    </source>
</evidence>
<accession>A0ABP0EF92</accession>
<evidence type="ECO:0000313" key="17">
    <source>
        <dbReference type="Proteomes" id="UP001497600"/>
    </source>
</evidence>
<evidence type="ECO:0000256" key="1">
    <source>
        <dbReference type="ARBA" id="ARBA00004443"/>
    </source>
</evidence>
<evidence type="ECO:0000256" key="11">
    <source>
        <dbReference type="ARBA" id="ARBA00041372"/>
    </source>
</evidence>
<evidence type="ECO:0000259" key="14">
    <source>
        <dbReference type="Pfam" id="PF00675"/>
    </source>
</evidence>
<evidence type="ECO:0000256" key="3">
    <source>
        <dbReference type="ARBA" id="ARBA00022660"/>
    </source>
</evidence>
<dbReference type="EMBL" id="OZ004257">
    <property type="protein sequence ID" value="CAK7907509.1"/>
    <property type="molecule type" value="Genomic_DNA"/>
</dbReference>
<dbReference type="Pfam" id="PF05193">
    <property type="entry name" value="Peptidase_M16_C"/>
    <property type="match status" value="1"/>
</dbReference>
<dbReference type="Proteomes" id="UP001497600">
    <property type="component" value="Chromosome E"/>
</dbReference>
<proteinExistence type="inferred from homology"/>
<evidence type="ECO:0000256" key="6">
    <source>
        <dbReference type="ARBA" id="ARBA00022982"/>
    </source>
</evidence>
<keyword evidence="5" id="KW-0809">Transit peptide</keyword>
<evidence type="ECO:0000256" key="13">
    <source>
        <dbReference type="ARBA" id="ARBA00042707"/>
    </source>
</evidence>
<evidence type="ECO:0000259" key="15">
    <source>
        <dbReference type="Pfam" id="PF05193"/>
    </source>
</evidence>
<keyword evidence="17" id="KW-1185">Reference proteome</keyword>
<organism evidence="16 17">
    <name type="scientific">[Candida] anglica</name>
    <dbReference type="NCBI Taxonomy" id="148631"/>
    <lineage>
        <taxon>Eukaryota</taxon>
        <taxon>Fungi</taxon>
        <taxon>Dikarya</taxon>
        <taxon>Ascomycota</taxon>
        <taxon>Saccharomycotina</taxon>
        <taxon>Pichiomycetes</taxon>
        <taxon>Debaryomycetaceae</taxon>
        <taxon>Kurtzmaniella</taxon>
    </lineage>
</organism>
<evidence type="ECO:0000256" key="4">
    <source>
        <dbReference type="ARBA" id="ARBA00022792"/>
    </source>
</evidence>
<evidence type="ECO:0000256" key="8">
    <source>
        <dbReference type="ARBA" id="ARBA00023136"/>
    </source>
</evidence>
<comment type="similarity">
    <text evidence="9">Belongs to the peptidase M16 family. UQCRC2/QCR2 subfamily.</text>
</comment>
<keyword evidence="4" id="KW-0999">Mitochondrion inner membrane</keyword>
<keyword evidence="8" id="KW-0472">Membrane</keyword>
<dbReference type="Pfam" id="PF00675">
    <property type="entry name" value="Peptidase_M16"/>
    <property type="match status" value="1"/>
</dbReference>
<feature type="domain" description="Peptidase M16 C-terminal" evidence="15">
    <location>
        <begin position="169"/>
        <end position="324"/>
    </location>
</feature>
<dbReference type="InterPro" id="IPR011765">
    <property type="entry name" value="Pept_M16_N"/>
</dbReference>
<evidence type="ECO:0000256" key="12">
    <source>
        <dbReference type="ARBA" id="ARBA00041778"/>
    </source>
</evidence>
<dbReference type="PANTHER" id="PTHR11851">
    <property type="entry name" value="METALLOPROTEASE"/>
    <property type="match status" value="1"/>
</dbReference>
<sequence length="379" mass="39227">MLSRASIRSFSASASASIKVSARDAPGSLLSSVSVVVNNAGSKASSKAGVAHLLSKYNFLNTESKSALRFTRESELLGGSFSTQVTRDAIVLNTQFLKEDLPFYVEALGNVLAKPSFRPHEFVETVLPVAKAEYEVAAKDPKFLAVEELHSITFRKGLGAPLYFDGKSSVSLEDVTSFAQSAYTAGNVSIFASGVNEADLSGFISGSALSSLPTGTSSSAATTSFVGKESRSRAVGPSVAVIGVPVKPADFAKYEILSAAIGSAHLSTVAASPLSQLPGSATSQLLKYQDAGLFVVSVSDANASVVASSIKAAKKIIDSVSTKDASAAVKNAQLAVALESTFANPVDVKIDASTSAPKVEGFNYVAYGDIDVLPFADEL</sequence>
<evidence type="ECO:0000313" key="16">
    <source>
        <dbReference type="EMBL" id="CAK7907509.1"/>
    </source>
</evidence>
<protein>
    <recommendedName>
        <fullName evidence="10">Cytochrome b-c1 complex subunit 2, mitochondrial</fullName>
    </recommendedName>
    <alternativeName>
        <fullName evidence="12">Complex III subunit 2</fullName>
    </alternativeName>
    <alternativeName>
        <fullName evidence="11">Core protein II</fullName>
    </alternativeName>
    <alternativeName>
        <fullName evidence="13">Ubiquinol-cytochrome-c reductase complex core protein 2</fullName>
    </alternativeName>
</protein>
<keyword evidence="7" id="KW-0496">Mitochondrion</keyword>
<evidence type="ECO:0000256" key="9">
    <source>
        <dbReference type="ARBA" id="ARBA00038146"/>
    </source>
</evidence>
<dbReference type="InterPro" id="IPR011249">
    <property type="entry name" value="Metalloenz_LuxS/M16"/>
</dbReference>
<dbReference type="InterPro" id="IPR007863">
    <property type="entry name" value="Peptidase_M16_C"/>
</dbReference>
<evidence type="ECO:0000256" key="5">
    <source>
        <dbReference type="ARBA" id="ARBA00022946"/>
    </source>
</evidence>
<evidence type="ECO:0000256" key="7">
    <source>
        <dbReference type="ARBA" id="ARBA00023128"/>
    </source>
</evidence>
<dbReference type="PANTHER" id="PTHR11851:SF209">
    <property type="entry name" value="CYTOCHROME B-C1 COMPLEX SUBUNIT 2, MITOCHONDRIAL"/>
    <property type="match status" value="1"/>
</dbReference>
<dbReference type="SUPFAM" id="SSF63411">
    <property type="entry name" value="LuxS/MPP-like metallohydrolase"/>
    <property type="match status" value="2"/>
</dbReference>
<dbReference type="Gene3D" id="3.30.830.10">
    <property type="entry name" value="Metalloenzyme, LuxS/M16 peptidase-like"/>
    <property type="match status" value="2"/>
</dbReference>
<evidence type="ECO:0000256" key="2">
    <source>
        <dbReference type="ARBA" id="ARBA00022448"/>
    </source>
</evidence>
<gene>
    <name evidence="16" type="primary">QCR2</name>
    <name evidence="16" type="ORF">CAAN4_E05820</name>
</gene>
<reference evidence="16 17" key="1">
    <citation type="submission" date="2024-01" db="EMBL/GenBank/DDBJ databases">
        <authorList>
            <consortium name="Genoscope - CEA"/>
            <person name="William W."/>
        </authorList>
    </citation>
    <scope>NUCLEOTIDE SEQUENCE [LARGE SCALE GENOMIC DNA]</scope>
    <source>
        <strain evidence="16 17">29B2s-10</strain>
    </source>
</reference>